<dbReference type="GO" id="GO:0005524">
    <property type="term" value="F:ATP binding"/>
    <property type="evidence" value="ECO:0007669"/>
    <property type="project" value="UniProtKB-UniRule"/>
</dbReference>
<dbReference type="OrthoDB" id="9762834at2"/>
<name>A0A443YYP3_9GAMM</name>
<dbReference type="Gene3D" id="3.40.50.10930">
    <property type="match status" value="1"/>
</dbReference>
<gene>
    <name evidence="10 12" type="primary">recC</name>
    <name evidence="12" type="ORF">EGC76_09735</name>
</gene>
<dbReference type="PIRSF" id="PIRSF000980">
    <property type="entry name" value="RecC"/>
    <property type="match status" value="1"/>
</dbReference>
<dbReference type="RefSeq" id="WP_128352807.1">
    <property type="nucleotide sequence ID" value="NZ_RSFE01000007.1"/>
</dbReference>
<accession>A0A443YYP3</accession>
<evidence type="ECO:0000256" key="2">
    <source>
        <dbReference type="ARBA" id="ARBA00022741"/>
    </source>
</evidence>
<proteinExistence type="inferred from homology"/>
<evidence type="ECO:0000256" key="3">
    <source>
        <dbReference type="ARBA" id="ARBA00022763"/>
    </source>
</evidence>
<evidence type="ECO:0000256" key="4">
    <source>
        <dbReference type="ARBA" id="ARBA00022801"/>
    </source>
</evidence>
<keyword evidence="8 10" id="KW-0238">DNA-binding</keyword>
<evidence type="ECO:0000313" key="13">
    <source>
        <dbReference type="Proteomes" id="UP000288789"/>
    </source>
</evidence>
<keyword evidence="6 10" id="KW-0269">Exonuclease</keyword>
<keyword evidence="2 10" id="KW-0547">Nucleotide-binding</keyword>
<protein>
    <recommendedName>
        <fullName evidence="10">RecBCD enzyme subunit RecC</fullName>
    </recommendedName>
    <alternativeName>
        <fullName evidence="10">Exonuclease V subunit RecC</fullName>
        <shortName evidence="10">ExoV subunit RecC</shortName>
    </alternativeName>
    <alternativeName>
        <fullName evidence="10">Helicase/nuclease RecBCD subunit RecC</fullName>
    </alternativeName>
</protein>
<keyword evidence="1 10" id="KW-0540">Nuclease</keyword>
<dbReference type="GO" id="GO:0008854">
    <property type="term" value="F:exodeoxyribonuclease V activity"/>
    <property type="evidence" value="ECO:0007669"/>
    <property type="project" value="InterPro"/>
</dbReference>
<dbReference type="AlphaFoldDB" id="A0A443YYP3"/>
<dbReference type="EMBL" id="RSFE01000007">
    <property type="protein sequence ID" value="RWU09189.1"/>
    <property type="molecule type" value="Genomic_DNA"/>
</dbReference>
<dbReference type="NCBIfam" id="TIGR01450">
    <property type="entry name" value="recC"/>
    <property type="match status" value="1"/>
</dbReference>
<dbReference type="InterPro" id="IPR027417">
    <property type="entry name" value="P-loop_NTPase"/>
</dbReference>
<keyword evidence="5 10" id="KW-0347">Helicase</keyword>
<dbReference type="InterPro" id="IPR006697">
    <property type="entry name" value="RecC"/>
</dbReference>
<organism evidence="12 13">
    <name type="scientific">Pseudidiomarina gelatinasegens</name>
    <dbReference type="NCBI Taxonomy" id="2487740"/>
    <lineage>
        <taxon>Bacteria</taxon>
        <taxon>Pseudomonadati</taxon>
        <taxon>Pseudomonadota</taxon>
        <taxon>Gammaproteobacteria</taxon>
        <taxon>Alteromonadales</taxon>
        <taxon>Idiomarinaceae</taxon>
        <taxon>Pseudidiomarina</taxon>
    </lineage>
</organism>
<evidence type="ECO:0000313" key="12">
    <source>
        <dbReference type="EMBL" id="RWU09189.1"/>
    </source>
</evidence>
<dbReference type="Proteomes" id="UP000288789">
    <property type="component" value="Unassembled WGS sequence"/>
</dbReference>
<dbReference type="Gene3D" id="3.40.50.300">
    <property type="entry name" value="P-loop containing nucleotide triphosphate hydrolases"/>
    <property type="match status" value="2"/>
</dbReference>
<keyword evidence="9 10" id="KW-0234">DNA repair</keyword>
<dbReference type="SUPFAM" id="SSF52980">
    <property type="entry name" value="Restriction endonuclease-like"/>
    <property type="match status" value="1"/>
</dbReference>
<evidence type="ECO:0000259" key="11">
    <source>
        <dbReference type="Pfam" id="PF17946"/>
    </source>
</evidence>
<evidence type="ECO:0000256" key="6">
    <source>
        <dbReference type="ARBA" id="ARBA00022839"/>
    </source>
</evidence>
<comment type="subunit">
    <text evidence="10">Heterotrimer of RecB, RecC and RecD. All subunits contribute to DNA-binding.</text>
</comment>
<evidence type="ECO:0000256" key="1">
    <source>
        <dbReference type="ARBA" id="ARBA00022722"/>
    </source>
</evidence>
<sequence>MSALTPGFIVAHSHRLQDLTDLVVSISKQYPLAPLATETNLVQSNGIAQWLKQHLAAGLGIAAMVDVTLPARFQWQAYRAVLGDDLPRHSPFDKDRLTWRILRVLPAHLNEPEFEPLRRYMADDTDQRKCFQLSERLADLYDQYQIYRADWLSAWAEGDFSTAPDTQQWQPLLWRYLLADVGDSRWNNRAYLHEQFVDQCQQVTVATRPSKIPQRVVVFGISSLPKQTLEVLQALSRFTQVVLCVHNPCQYYWADIIDGRDIYQQHMKSRRRSRHQAELSPADLHANSHPLLASWGKQGRDYIRLLDQFDETEQLRGEFPTLKLDMFEQELPPEPTVLEALRFDILQLNATADAKQQWADIQLNDEALQFHSAHSPQREVEVLHDQLLAQFAQNPDLKPRDVMVMVPDIDRYAPHIEAVFGRVERSDPRYIPYSLADQGARHQHPMLIALEYVLTIGQQRANASEVFDLLQVNAIQNRFAMQPSQLATLQHWIDAAGVRWALDEHHRRHLQLPETHPNTWLFGLQRMVLGYATGDVESLDSAWQEIEPLVDVGGLDADIVGALQQFVQVLTDHFEHASQAYTPQQWATYLNTLLSRLFAPEIDADVVLMNRLQQRLQQWLEATQSAHLDTPISLAVVLESWLSSVDEPTLNQRFLAGSVNFATLMPMRAIPFKCVCLLGMNDGDYPRTQKPFDFDLMAHDYRPGDRSRREDDRYLFLEAILSAQDCLYISWQGRNIRDNSEKPPSVLVSQLLEHIQHTYGARRNGKPWVLEHRLQPFNNAYFSAAKPTSQGLFTYADEWHLVHHQGAETPESGAALPLWMPSRALTVKQLADFMKEPAKLFTQVRFNTYLSDRTMNLRDEERFALDNLERWQLLQPTLEQAIQRLRAGHDVGAAAATIVAMLERFQRAGEIPPGAAGVAMKQALYDDTTGLLERAEELFTDYPEAVDSVQIQRNFESGLMVEATFSNLQQGATGDWLWLHVTPSVVVDNKVKSYKPRPKYAVQIWVEHLLLNSHHATHSKILGREGVIAFAAMPKADAQYLLDKLMHYVAIGLQEPLPMELETAFAGIKENHKDWSTSFDFEQVNAVHPKAQTFYEESTQNHTAQILRAVYTARYFPSYQCLTQSERFNELAQALYQPMMQALLSNSVGNEATQ</sequence>
<keyword evidence="13" id="KW-1185">Reference proteome</keyword>
<dbReference type="GO" id="GO:0003677">
    <property type="term" value="F:DNA binding"/>
    <property type="evidence" value="ECO:0007669"/>
    <property type="project" value="UniProtKB-UniRule"/>
</dbReference>
<dbReference type="SUPFAM" id="SSF52540">
    <property type="entry name" value="P-loop containing nucleoside triphosphate hydrolases"/>
    <property type="match status" value="2"/>
</dbReference>
<dbReference type="GO" id="GO:0000724">
    <property type="term" value="P:double-strand break repair via homologous recombination"/>
    <property type="evidence" value="ECO:0007669"/>
    <property type="project" value="UniProtKB-UniRule"/>
</dbReference>
<evidence type="ECO:0000256" key="9">
    <source>
        <dbReference type="ARBA" id="ARBA00023204"/>
    </source>
</evidence>
<evidence type="ECO:0000256" key="8">
    <source>
        <dbReference type="ARBA" id="ARBA00023125"/>
    </source>
</evidence>
<dbReference type="InterPro" id="IPR013986">
    <property type="entry name" value="DExx_box_DNA_helicase_dom_sf"/>
</dbReference>
<feature type="domain" description="RecC C-terminal" evidence="11">
    <location>
        <begin position="823"/>
        <end position="1069"/>
    </location>
</feature>
<dbReference type="GO" id="GO:0003678">
    <property type="term" value="F:DNA helicase activity"/>
    <property type="evidence" value="ECO:0007669"/>
    <property type="project" value="UniProtKB-UniRule"/>
</dbReference>
<dbReference type="HAMAP" id="MF_01486">
    <property type="entry name" value="RecC"/>
    <property type="match status" value="1"/>
</dbReference>
<evidence type="ECO:0000256" key="10">
    <source>
        <dbReference type="HAMAP-Rule" id="MF_01486"/>
    </source>
</evidence>
<dbReference type="Gene3D" id="1.10.10.990">
    <property type="match status" value="1"/>
</dbReference>
<keyword evidence="7 10" id="KW-0067">ATP-binding</keyword>
<dbReference type="Pfam" id="PF04257">
    <property type="entry name" value="Exonuc_V_gamma"/>
    <property type="match status" value="1"/>
</dbReference>
<comment type="similarity">
    <text evidence="10">Belongs to the RecC family.</text>
</comment>
<keyword evidence="3 10" id="KW-0227">DNA damage</keyword>
<dbReference type="InterPro" id="IPR011335">
    <property type="entry name" value="Restrct_endonuc-II-like"/>
</dbReference>
<dbReference type="Pfam" id="PF17946">
    <property type="entry name" value="RecC_C"/>
    <property type="match status" value="1"/>
</dbReference>
<comment type="miscellaneous">
    <text evidence="10">In the RecBCD complex, RecB has a slow 3'-5' helicase, an exonuclease activity and loads RecA onto ssDNA, RecD has a fast 5'-3' helicase activity, while RecC stimulates the ATPase and processivity of the RecB helicase and contributes to recognition of the Chi site.</text>
</comment>
<dbReference type="PANTHER" id="PTHR30591:SF1">
    <property type="entry name" value="RECBCD ENZYME SUBUNIT RECC"/>
    <property type="match status" value="1"/>
</dbReference>
<keyword evidence="4 10" id="KW-0378">Hydrolase</keyword>
<comment type="function">
    <text evidence="10">A helicase/nuclease that prepares dsDNA breaks (DSB) for recombinational DNA repair. Binds to DSBs and unwinds DNA via a highly rapid and processive ATP-dependent bidirectional helicase activity. Unwinds dsDNA until it encounters a Chi (crossover hotspot instigator) sequence from the 3' direction. Cuts ssDNA a few nucleotides 3' to the Chi site. The properties and activities of the enzyme are changed at Chi. The Chi-altered holoenzyme produces a long 3'-ssDNA overhang and facilitates RecA-binding to the ssDNA for homologous DNA recombination and repair. Holoenzyme degrades any linearized DNA that is unable to undergo homologous recombination. In the holoenzyme this subunit recognizes the wild-type Chi sequence, and when added to isolated RecB increases its ATP-dependent helicase processivity.</text>
</comment>
<evidence type="ECO:0000256" key="5">
    <source>
        <dbReference type="ARBA" id="ARBA00022806"/>
    </source>
</evidence>
<dbReference type="GO" id="GO:0009338">
    <property type="term" value="C:exodeoxyribonuclease V complex"/>
    <property type="evidence" value="ECO:0007669"/>
    <property type="project" value="InterPro"/>
</dbReference>
<comment type="caution">
    <text evidence="12">The sequence shown here is derived from an EMBL/GenBank/DDBJ whole genome shotgun (WGS) entry which is preliminary data.</text>
</comment>
<dbReference type="InterPro" id="IPR041500">
    <property type="entry name" value="RecC_C"/>
</dbReference>
<reference evidence="12 13" key="1">
    <citation type="submission" date="2018-12" db="EMBL/GenBank/DDBJ databases">
        <authorList>
            <person name="Li A."/>
            <person name="Zhang M."/>
            <person name="Zhu H."/>
        </authorList>
    </citation>
    <scope>NUCLEOTIDE SEQUENCE [LARGE SCALE GENOMIC DNA]</scope>
    <source>
        <strain evidence="12 13">R04H25</strain>
    </source>
</reference>
<dbReference type="Gene3D" id="1.10.10.160">
    <property type="match status" value="1"/>
</dbReference>
<evidence type="ECO:0000256" key="7">
    <source>
        <dbReference type="ARBA" id="ARBA00022840"/>
    </source>
</evidence>
<dbReference type="PANTHER" id="PTHR30591">
    <property type="entry name" value="RECBCD ENZYME SUBUNIT RECC"/>
    <property type="match status" value="1"/>
</dbReference>